<proteinExistence type="predicted"/>
<evidence type="ECO:0000313" key="1">
    <source>
        <dbReference type="EMBL" id="CAD5207010.1"/>
    </source>
</evidence>
<dbReference type="AlphaFoldDB" id="A0A811JV93"/>
<keyword evidence="2" id="KW-1185">Reference proteome</keyword>
<name>A0A811JV93_9BILA</name>
<dbReference type="Proteomes" id="UP000614601">
    <property type="component" value="Unassembled WGS sequence"/>
</dbReference>
<accession>A0A811JV93</accession>
<protein>
    <submittedName>
        <fullName evidence="1">Uncharacterized protein</fullName>
    </submittedName>
</protein>
<dbReference type="OrthoDB" id="10551626at2759"/>
<dbReference type="EMBL" id="CAJFDH010000001">
    <property type="protein sequence ID" value="CAD5207010.1"/>
    <property type="molecule type" value="Genomic_DNA"/>
</dbReference>
<dbReference type="Proteomes" id="UP000783686">
    <property type="component" value="Unassembled WGS sequence"/>
</dbReference>
<sequence>MENNIVKDRYAPDLIHPAGYPIPEGRVQYIEQQNVERSELEAVSGYCIWPSTSVSKNNFIVNYVMEVGTKMAYPLSRAVVPDIGKFIILRNDEIKNKIASFPFGTYVEFLKEKMNGLIVIKGVTRAVRSYIFENTRMTRGIGKDAYKLFIHGLQITMPFNVLHHTEWPPGVAVIGAVHPEIDLTRVNHDYYKVNMHLGSVTGITKELLDWTGCVWMIQPIPGVSSELATYHAKAGFVNHLGRVRSTHRLMVVDDTFLFDPEEPYVPRYVFKQKSERPKYVLKGDMVLAGVYDSYLTEVKFCHTSWKKKGKSLETRAKFQIYEKFFTRNCGLVLREYLEQNPADSIQKDKSVVMIMNTTPYERTVAKKHALHYLTDLFHKRYNVILHGQSLISSKPTDFGPCRLYGPHQELITDGRDQKAVTELCEGLMGDWGRIDVVVMLTDRGQGAEEEKMTMKEYLEKHQVEPVRTMMSGLRSYMTEFRLKCRFLHIEINGFRCSPEYIEAQNQIRDTLRGIGHYNRVPYSLLTPYLHFDDVTPPSLFMGRALNEYITDFVEELRSRETLDDRRADISIELDVF</sequence>
<organism evidence="1 2">
    <name type="scientific">Bursaphelenchus okinawaensis</name>
    <dbReference type="NCBI Taxonomy" id="465554"/>
    <lineage>
        <taxon>Eukaryota</taxon>
        <taxon>Metazoa</taxon>
        <taxon>Ecdysozoa</taxon>
        <taxon>Nematoda</taxon>
        <taxon>Chromadorea</taxon>
        <taxon>Rhabditida</taxon>
        <taxon>Tylenchina</taxon>
        <taxon>Tylenchomorpha</taxon>
        <taxon>Aphelenchoidea</taxon>
        <taxon>Aphelenchoididae</taxon>
        <taxon>Bursaphelenchus</taxon>
    </lineage>
</organism>
<evidence type="ECO:0000313" key="2">
    <source>
        <dbReference type="Proteomes" id="UP000614601"/>
    </source>
</evidence>
<dbReference type="EMBL" id="CAJFCW020000001">
    <property type="protein sequence ID" value="CAG9084015.1"/>
    <property type="molecule type" value="Genomic_DNA"/>
</dbReference>
<reference evidence="1" key="1">
    <citation type="submission" date="2020-09" db="EMBL/GenBank/DDBJ databases">
        <authorList>
            <person name="Kikuchi T."/>
        </authorList>
    </citation>
    <scope>NUCLEOTIDE SEQUENCE</scope>
    <source>
        <strain evidence="1">SH1</strain>
    </source>
</reference>
<comment type="caution">
    <text evidence="1">The sequence shown here is derived from an EMBL/GenBank/DDBJ whole genome shotgun (WGS) entry which is preliminary data.</text>
</comment>
<gene>
    <name evidence="1" type="ORF">BOKJ2_LOCUS1694</name>
</gene>